<feature type="domain" description="C2H2-type" evidence="8">
    <location>
        <begin position="3306"/>
        <end position="3333"/>
    </location>
</feature>
<feature type="binding site" evidence="6">
    <location>
        <position position="1318"/>
    </location>
    <ligand>
        <name>Zn(2+)</name>
        <dbReference type="ChEBI" id="CHEBI:29105"/>
    </ligand>
</feature>
<feature type="binding site" evidence="6">
    <location>
        <position position="681"/>
    </location>
    <ligand>
        <name>Zn(2+)</name>
        <dbReference type="ChEBI" id="CHEBI:29105"/>
    </ligand>
</feature>
<feature type="region of interest" description="Disordered" evidence="7">
    <location>
        <begin position="1632"/>
        <end position="1657"/>
    </location>
</feature>
<dbReference type="PROSITE" id="PS00028">
    <property type="entry name" value="ZINC_FINGER_C2H2_1"/>
    <property type="match status" value="47"/>
</dbReference>
<evidence type="ECO:0000256" key="5">
    <source>
        <dbReference type="PROSITE-ProRule" id="PRU00042"/>
    </source>
</evidence>
<feature type="domain" description="C2H2-type" evidence="8">
    <location>
        <begin position="1089"/>
        <end position="1116"/>
    </location>
</feature>
<dbReference type="PROSITE" id="PS51915">
    <property type="entry name" value="ZAD"/>
    <property type="match status" value="6"/>
</dbReference>
<dbReference type="Pfam" id="PF00096">
    <property type="entry name" value="zf-C2H2"/>
    <property type="match status" value="12"/>
</dbReference>
<feature type="domain" description="C2H2-type" evidence="8">
    <location>
        <begin position="866"/>
        <end position="894"/>
    </location>
</feature>
<dbReference type="VEuPathDB" id="VectorBase:GMOY006026"/>
<feature type="binding site" evidence="6">
    <location>
        <position position="1945"/>
    </location>
    <ligand>
        <name>Zn(2+)</name>
        <dbReference type="ChEBI" id="CHEBI:29105"/>
    </ligand>
</feature>
<feature type="domain" description="C2H2-type" evidence="8">
    <location>
        <begin position="1116"/>
        <end position="1143"/>
    </location>
</feature>
<keyword evidence="4 6" id="KW-0862">Zinc</keyword>
<evidence type="ECO:0000256" key="7">
    <source>
        <dbReference type="SAM" id="MobiDB-lite"/>
    </source>
</evidence>
<feature type="domain" description="C2H2-type" evidence="8">
    <location>
        <begin position="957"/>
        <end position="984"/>
    </location>
</feature>
<feature type="domain" description="C2H2-type" evidence="8">
    <location>
        <begin position="2699"/>
        <end position="2727"/>
    </location>
</feature>
<feature type="domain" description="C2H2-type" evidence="8">
    <location>
        <begin position="2330"/>
        <end position="2358"/>
    </location>
</feature>
<dbReference type="Pfam" id="PF07776">
    <property type="entry name" value="zf-AD"/>
    <property type="match status" value="6"/>
</dbReference>
<proteinExistence type="predicted"/>
<feature type="domain" description="C2H2-type" evidence="8">
    <location>
        <begin position="2160"/>
        <end position="2187"/>
    </location>
</feature>
<feature type="domain" description="C2H2-type" evidence="8">
    <location>
        <begin position="494"/>
        <end position="521"/>
    </location>
</feature>
<dbReference type="SUPFAM" id="SSF57667">
    <property type="entry name" value="beta-beta-alpha zinc fingers"/>
    <property type="match status" value="18"/>
</dbReference>
<feature type="domain" description="ZAD" evidence="9">
    <location>
        <begin position="676"/>
        <end position="755"/>
    </location>
</feature>
<feature type="binding site" evidence="6">
    <location>
        <position position="16"/>
    </location>
    <ligand>
        <name>Zn(2+)</name>
        <dbReference type="ChEBI" id="CHEBI:29105"/>
    </ligand>
</feature>
<feature type="domain" description="ZAD" evidence="9">
    <location>
        <begin position="1891"/>
        <end position="1972"/>
    </location>
</feature>
<feature type="binding site" evidence="6">
    <location>
        <position position="728"/>
    </location>
    <ligand>
        <name>Zn(2+)</name>
        <dbReference type="ChEBI" id="CHEBI:29105"/>
    </ligand>
</feature>
<evidence type="ECO:0000256" key="6">
    <source>
        <dbReference type="PROSITE-ProRule" id="PRU01263"/>
    </source>
</evidence>
<feature type="region of interest" description="Disordered" evidence="7">
    <location>
        <begin position="3085"/>
        <end position="3121"/>
    </location>
</feature>
<evidence type="ECO:0000256" key="3">
    <source>
        <dbReference type="ARBA" id="ARBA00022771"/>
    </source>
</evidence>
<dbReference type="Gene3D" id="3.30.160.60">
    <property type="entry name" value="Classic Zinc Finger"/>
    <property type="match status" value="32"/>
</dbReference>
<feature type="domain" description="C2H2-type" evidence="8">
    <location>
        <begin position="421"/>
        <end position="448"/>
    </location>
</feature>
<feature type="compositionally biased region" description="Basic and acidic residues" evidence="7">
    <location>
        <begin position="2519"/>
        <end position="2531"/>
    </location>
</feature>
<feature type="binding site" evidence="6">
    <location>
        <position position="1471"/>
    </location>
    <ligand>
        <name>Zn(2+)</name>
        <dbReference type="ChEBI" id="CHEBI:29105"/>
    </ligand>
</feature>
<feature type="binding site" evidence="6">
    <location>
        <position position="731"/>
    </location>
    <ligand>
        <name>Zn(2+)</name>
        <dbReference type="ChEBI" id="CHEBI:29105"/>
    </ligand>
</feature>
<accession>A0A1B0FQ76</accession>
<dbReference type="InterPro" id="IPR036236">
    <property type="entry name" value="Znf_C2H2_sf"/>
</dbReference>
<feature type="binding site" evidence="6">
    <location>
        <position position="1896"/>
    </location>
    <ligand>
        <name>Zn(2+)</name>
        <dbReference type="ChEBI" id="CHEBI:29105"/>
    </ligand>
</feature>
<dbReference type="EMBL" id="CCAG010018207">
    <property type="status" value="NOT_ANNOTATED_CDS"/>
    <property type="molecule type" value="Genomic_DNA"/>
</dbReference>
<feature type="domain" description="C2H2-type" evidence="8">
    <location>
        <begin position="2597"/>
        <end position="2624"/>
    </location>
</feature>
<feature type="domain" description="C2H2-type" evidence="8">
    <location>
        <begin position="3131"/>
        <end position="3159"/>
    </location>
</feature>
<organism evidence="10 11">
    <name type="scientific">Glossina morsitans morsitans</name>
    <name type="common">Savannah tsetse fly</name>
    <dbReference type="NCBI Taxonomy" id="37546"/>
    <lineage>
        <taxon>Eukaryota</taxon>
        <taxon>Metazoa</taxon>
        <taxon>Ecdysozoa</taxon>
        <taxon>Arthropoda</taxon>
        <taxon>Hexapoda</taxon>
        <taxon>Insecta</taxon>
        <taxon>Pterygota</taxon>
        <taxon>Neoptera</taxon>
        <taxon>Endopterygota</taxon>
        <taxon>Diptera</taxon>
        <taxon>Brachycera</taxon>
        <taxon>Muscomorpha</taxon>
        <taxon>Hippoboscoidea</taxon>
        <taxon>Glossinidae</taxon>
        <taxon>Glossina</taxon>
    </lineage>
</organism>
<feature type="domain" description="C2H2-type" evidence="8">
    <location>
        <begin position="3194"/>
        <end position="3222"/>
    </location>
</feature>
<feature type="binding site" evidence="6">
    <location>
        <position position="1266"/>
    </location>
    <ligand>
        <name>Zn(2+)</name>
        <dbReference type="ChEBI" id="CHEBI:29105"/>
    </ligand>
</feature>
<dbReference type="STRING" id="37546.A0A1B0FQ76"/>
<feature type="domain" description="C2H2-type" evidence="8">
    <location>
        <begin position="2810"/>
        <end position="2837"/>
    </location>
</feature>
<feature type="domain" description="C2H2-type" evidence="8">
    <location>
        <begin position="2727"/>
        <end position="2754"/>
    </location>
</feature>
<evidence type="ECO:0000259" key="9">
    <source>
        <dbReference type="PROSITE" id="PS51915"/>
    </source>
</evidence>
<feature type="domain" description="C2H2-type" evidence="8">
    <location>
        <begin position="577"/>
        <end position="604"/>
    </location>
</feature>
<feature type="region of interest" description="Disordered" evidence="7">
    <location>
        <begin position="2517"/>
        <end position="2553"/>
    </location>
</feature>
<name>A0A1B0FQ76_GLOMM</name>
<feature type="binding site" evidence="6">
    <location>
        <position position="2897"/>
    </location>
    <ligand>
        <name>Zn(2+)</name>
        <dbReference type="ChEBI" id="CHEBI:29105"/>
    </ligand>
</feature>
<feature type="domain" description="C2H2-type" evidence="8">
    <location>
        <begin position="1144"/>
        <end position="1171"/>
    </location>
</feature>
<dbReference type="Proteomes" id="UP000092444">
    <property type="component" value="Unassembled WGS sequence"/>
</dbReference>
<feature type="binding site" evidence="6">
    <location>
        <position position="68"/>
    </location>
    <ligand>
        <name>Zn(2+)</name>
        <dbReference type="ChEBI" id="CHEBI:29105"/>
    </ligand>
</feature>
<feature type="binding site" evidence="6">
    <location>
        <position position="2953"/>
    </location>
    <ligand>
        <name>Zn(2+)</name>
        <dbReference type="ChEBI" id="CHEBI:29105"/>
    </ligand>
</feature>
<feature type="domain" description="C2H2-type" evidence="8">
    <location>
        <begin position="3163"/>
        <end position="3190"/>
    </location>
</feature>
<dbReference type="SMART" id="SM00355">
    <property type="entry name" value="ZnF_C2H2"/>
    <property type="match status" value="52"/>
</dbReference>
<reference evidence="10" key="1">
    <citation type="submission" date="2020-05" db="UniProtKB">
        <authorList>
            <consortium name="EnsemblMetazoa"/>
        </authorList>
    </citation>
    <scope>IDENTIFICATION</scope>
    <source>
        <strain evidence="10">Yale</strain>
    </source>
</reference>
<feature type="domain" description="ZAD" evidence="9">
    <location>
        <begin position="1469"/>
        <end position="1548"/>
    </location>
</feature>
<feature type="domain" description="C2H2-type" evidence="8">
    <location>
        <begin position="605"/>
        <end position="633"/>
    </location>
</feature>
<dbReference type="Gene3D" id="3.40.1800.20">
    <property type="match status" value="6"/>
</dbReference>
<feature type="domain" description="C2H2-type" evidence="8">
    <location>
        <begin position="282"/>
        <end position="310"/>
    </location>
</feature>
<feature type="domain" description="C2H2-type" evidence="8">
    <location>
        <begin position="200"/>
        <end position="228"/>
    </location>
</feature>
<feature type="compositionally biased region" description="Basic residues" evidence="7">
    <location>
        <begin position="3107"/>
        <end position="3117"/>
    </location>
</feature>
<feature type="domain" description="C2H2-type" evidence="8">
    <location>
        <begin position="2669"/>
        <end position="2696"/>
    </location>
</feature>
<feature type="binding site" evidence="6">
    <location>
        <position position="1474"/>
    </location>
    <ligand>
        <name>Zn(2+)</name>
        <dbReference type="ChEBI" id="CHEBI:29105"/>
    </ligand>
</feature>
<feature type="domain" description="C2H2-type" evidence="8">
    <location>
        <begin position="2755"/>
        <end position="2782"/>
    </location>
</feature>
<evidence type="ECO:0000313" key="11">
    <source>
        <dbReference type="Proteomes" id="UP000092444"/>
    </source>
</evidence>
<feature type="binding site" evidence="6">
    <location>
        <position position="1948"/>
    </location>
    <ligand>
        <name>Zn(2+)</name>
        <dbReference type="ChEBI" id="CHEBI:29105"/>
    </ligand>
</feature>
<dbReference type="PROSITE" id="PS50157">
    <property type="entry name" value="ZINC_FINGER_C2H2_2"/>
    <property type="match status" value="43"/>
</dbReference>
<feature type="domain" description="C2H2-type" evidence="8">
    <location>
        <begin position="452"/>
        <end position="480"/>
    </location>
</feature>
<feature type="domain" description="C2H2-type" evidence="8">
    <location>
        <begin position="925"/>
        <end position="953"/>
    </location>
</feature>
<evidence type="ECO:0000256" key="2">
    <source>
        <dbReference type="ARBA" id="ARBA00022737"/>
    </source>
</evidence>
<feature type="domain" description="ZAD" evidence="9">
    <location>
        <begin position="14"/>
        <end position="95"/>
    </location>
</feature>
<feature type="binding site" evidence="6">
    <location>
        <position position="1521"/>
    </location>
    <ligand>
        <name>Zn(2+)</name>
        <dbReference type="ChEBI" id="CHEBI:29105"/>
    </ligand>
</feature>
<feature type="binding site" evidence="6">
    <location>
        <position position="19"/>
    </location>
    <ligand>
        <name>Zn(2+)</name>
        <dbReference type="ChEBI" id="CHEBI:29105"/>
    </ligand>
</feature>
<feature type="binding site" evidence="6">
    <location>
        <position position="2950"/>
    </location>
    <ligand>
        <name>Zn(2+)</name>
        <dbReference type="ChEBI" id="CHEBI:29105"/>
    </ligand>
</feature>
<evidence type="ECO:0000259" key="8">
    <source>
        <dbReference type="PROSITE" id="PS50157"/>
    </source>
</evidence>
<feature type="binding site" evidence="6">
    <location>
        <position position="1321"/>
    </location>
    <ligand>
        <name>Zn(2+)</name>
        <dbReference type="ChEBI" id="CHEBI:29105"/>
    </ligand>
</feature>
<feature type="domain" description="C2H2-type" evidence="8">
    <location>
        <begin position="2838"/>
        <end position="2866"/>
    </location>
</feature>
<dbReference type="FunFam" id="3.30.160.60:FF:000446">
    <property type="entry name" value="Zinc finger protein"/>
    <property type="match status" value="3"/>
</dbReference>
<feature type="domain" description="C2H2-type" evidence="8">
    <location>
        <begin position="1172"/>
        <end position="1200"/>
    </location>
</feature>
<feature type="domain" description="C2H2-type" evidence="8">
    <location>
        <begin position="1061"/>
        <end position="1088"/>
    </location>
</feature>
<feature type="domain" description="ZAD" evidence="9">
    <location>
        <begin position="1264"/>
        <end position="1345"/>
    </location>
</feature>
<feature type="binding site" evidence="6">
    <location>
        <position position="1269"/>
    </location>
    <ligand>
        <name>Zn(2+)</name>
        <dbReference type="ChEBI" id="CHEBI:29105"/>
    </ligand>
</feature>
<keyword evidence="1 6" id="KW-0479">Metal-binding</keyword>
<feature type="domain" description="C2H2-type" evidence="8">
    <location>
        <begin position="988"/>
        <end position="1015"/>
    </location>
</feature>
<feature type="domain" description="C2H2-type" evidence="8">
    <location>
        <begin position="3223"/>
        <end position="3250"/>
    </location>
</feature>
<keyword evidence="11" id="KW-1185">Reference proteome</keyword>
<feature type="binding site" evidence="6">
    <location>
        <position position="71"/>
    </location>
    <ligand>
        <name>Zn(2+)</name>
        <dbReference type="ChEBI" id="CHEBI:29105"/>
    </ligand>
</feature>
<feature type="domain" description="C2H2-type" evidence="8">
    <location>
        <begin position="2191"/>
        <end position="2219"/>
    </location>
</feature>
<feature type="region of interest" description="Disordered" evidence="7">
    <location>
        <begin position="1693"/>
        <end position="1712"/>
    </location>
</feature>
<feature type="binding site" evidence="6">
    <location>
        <position position="1524"/>
    </location>
    <ligand>
        <name>Zn(2+)</name>
        <dbReference type="ChEBI" id="CHEBI:29105"/>
    </ligand>
</feature>
<feature type="compositionally biased region" description="Basic residues" evidence="7">
    <location>
        <begin position="2539"/>
        <end position="2548"/>
    </location>
</feature>
<feature type="domain" description="C2H2-type" evidence="8">
    <location>
        <begin position="2302"/>
        <end position="2329"/>
    </location>
</feature>
<feature type="domain" description="C2H2-type" evidence="8">
    <location>
        <begin position="549"/>
        <end position="576"/>
    </location>
</feature>
<feature type="domain" description="C2H2-type" evidence="8">
    <location>
        <begin position="522"/>
        <end position="549"/>
    </location>
</feature>
<evidence type="ECO:0000256" key="4">
    <source>
        <dbReference type="ARBA" id="ARBA00022833"/>
    </source>
</evidence>
<feature type="domain" description="C2H2-type" evidence="8">
    <location>
        <begin position="3251"/>
        <end position="3278"/>
    </location>
</feature>
<dbReference type="GO" id="GO:0008270">
    <property type="term" value="F:zinc ion binding"/>
    <property type="evidence" value="ECO:0007669"/>
    <property type="project" value="UniProtKB-UniRule"/>
</dbReference>
<dbReference type="InterPro" id="IPR012934">
    <property type="entry name" value="Znf_AD"/>
</dbReference>
<dbReference type="SMART" id="SM00868">
    <property type="entry name" value="zf-AD"/>
    <property type="match status" value="7"/>
</dbReference>
<feature type="domain" description="ZAD" evidence="9">
    <location>
        <begin position="2895"/>
        <end position="2977"/>
    </location>
</feature>
<evidence type="ECO:0000313" key="10">
    <source>
        <dbReference type="EnsemblMetazoa" id="GMOY006026-PA"/>
    </source>
</evidence>
<feature type="domain" description="C2H2-type" evidence="8">
    <location>
        <begin position="3278"/>
        <end position="3305"/>
    </location>
</feature>
<feature type="region of interest" description="Disordered" evidence="7">
    <location>
        <begin position="3518"/>
        <end position="3541"/>
    </location>
</feature>
<dbReference type="GO" id="GO:0005634">
    <property type="term" value="C:nucleus"/>
    <property type="evidence" value="ECO:0007669"/>
    <property type="project" value="InterPro"/>
</dbReference>
<feature type="binding site" evidence="6">
    <location>
        <position position="1893"/>
    </location>
    <ligand>
        <name>Zn(2+)</name>
        <dbReference type="ChEBI" id="CHEBI:29105"/>
    </ligand>
</feature>
<dbReference type="PANTHER" id="PTHR24379:SF121">
    <property type="entry name" value="C2H2-TYPE DOMAIN-CONTAINING PROTEIN"/>
    <property type="match status" value="1"/>
</dbReference>
<feature type="binding site" evidence="6">
    <location>
        <position position="678"/>
    </location>
    <ligand>
        <name>Zn(2+)</name>
        <dbReference type="ChEBI" id="CHEBI:29105"/>
    </ligand>
</feature>
<feature type="compositionally biased region" description="Polar residues" evidence="7">
    <location>
        <begin position="1694"/>
        <end position="1709"/>
    </location>
</feature>
<dbReference type="EnsemblMetazoa" id="GMOY006026-RA">
    <property type="protein sequence ID" value="GMOY006026-PA"/>
    <property type="gene ID" value="GMOY006026"/>
</dbReference>
<feature type="domain" description="C2H2-type" evidence="8">
    <location>
        <begin position="2247"/>
        <end position="2274"/>
    </location>
</feature>
<feature type="binding site" evidence="6">
    <location>
        <position position="2900"/>
    </location>
    <ligand>
        <name>Zn(2+)</name>
        <dbReference type="ChEBI" id="CHEBI:29105"/>
    </ligand>
</feature>
<dbReference type="SUPFAM" id="SSF57716">
    <property type="entry name" value="Glucocorticoid receptor-like (DNA-binding domain)"/>
    <property type="match status" value="6"/>
</dbReference>
<feature type="compositionally biased region" description="Acidic residues" evidence="7">
    <location>
        <begin position="2063"/>
        <end position="2076"/>
    </location>
</feature>
<dbReference type="Pfam" id="PF13912">
    <property type="entry name" value="zf-C2H2_6"/>
    <property type="match status" value="3"/>
</dbReference>
<protein>
    <submittedName>
        <fullName evidence="10">Uncharacterized protein</fullName>
    </submittedName>
</protein>
<sequence>MLTEDNDKMNEWQLWCRLCADRDSDCYTNAFHCEALKAANPNMTLVQVIEKCFLVKITPEDDFPKVLCSQCLRLINDIVDLSGRVIKTQKIYNELIYNAKQNTQMNVDVNVDEITNGKQSPTCNSLNKVSSINIKNEPEAEEEQSIEKITELAAEEHVYESNPDQKDGSCCDSDPFSSIEDFGNQKESEDRAKLDVLLNIECNECAKEFQSFDSYREHLKLMHGKGKSRDKWECPKCDKTITTTFFFKRHLIDTHFGQKSQKIRHEMSRKLRDKGGDINLEISCNDCGQQFETFHSYRRHLKSMHSKGRAREKWDCPKCNKTVTTSFNFRRHLLSHVGQKSDSKHREKIQLPDIKVDITCRECADQFNSFQCYRQHLRLAHDKGRARENWCCPLCDITVSTSYSFRRHLLTHIPDKERRTHPCSLCSKSFVTYSELRIHLFRHKPLEERNVIPCPHCTKRFSTNKLLQTHIKCMHLNERQKRVTTKKYQDEKHVVCEECGMCLRNKTNLKIHMQRHSDSAPFECEVCKKRFKNPRRLKIHSEIHDSHKHVCTICGQQLNTRNTLKRHMLVHNGKKQQKCDYCGQGFNHSTNLKIHLLSHTGLKPYACNFCDRTFTNGANCRLHKKKMHPEELAALEAAGGSKHIVQKIPTLETLKALTKAASNLKPVAKPKDEWQFWCRLCADRNSECYTNTFHCEALKAANPNMTLVQVIEKCFSITPEDDLPKVVCSECLRLINGIVQFSERVIKVQEMFNHLICDAKQSQLNIDVNDDTFASKKSAITTGEQSPTCSRISETSIHIKDELEGEEDKNIEVIRGLWREEHIYEPNADPKDGSCCDSDPFSSMEDEKFNHFRNQKEDKNTVIVNRECNECAKEFKSCDSYHEHLRLIHGKSNSRDTHFDEQSQKIENGRSCELHAKAGDISLNMSCNDCGQQFETFYTYKGHLKTTHGKGRAHEKWDCPLCDATASNSYSFRRHLMSHISDKEKRTHPCSLCDKSFETYSGLRIHLSQHESPAERNVIPCPHCAKYFSTNELLQAHIKCMHVNWRRKQVTSKKYQDEKHFVCEECGMCLRNKTNLKIHMQRHSDSAPFECEICKKRFKNSRRLKIHSEIHDSQKHVCTVCGQQLNTRNTLKQHMLVHTGNKQHKCDYCDQGFHSSSTLKRHLISHSGIRPYACNFCDRAFTNRTNFRVHKEKKHPGELAALEAAGVGKHIAQKLPTLETLKALFYVGFTIVNKLKNYSKKLETMSIQGLSSDMQICPANDWFMWCRLCAESDSGNVKVNIFEEPNNSEEVEVGLVSAINKYFGVKISQEDSLPKVLCTHCFNVVTAVVNLHERVVKVQQMFNALIYDSTQELDDLQSTAVFINNAFQKEEVQYFLEVKSELTEEDTISSEVSGAAIEQNQIFNATENGNEEDLLMEIESPKMLQGFEAHYAPEATSSNLYDGRKDNKIIMQTDEISNRKKSENVKWHLWCRLCASNDLRNGNINIFQKLKDKEYMTLNEAIYKYFNVNITPEDPLPKVLCCYCFDLINAVIDFNERIFKVQKLFSTFNSNFGQPFRLQLIPDNKIHDFWKLQSTNIGMKEKSGNRKLSVKFKDEITEESKSKVTKNLREKIHYKEGKIKEFNNSFSNMQKFSENDKDIPQNRRKKKKTTVKSNGIFLENNSPNKKIVLIEEFKNKMETEELIDTIGNAFNEKVGNNAQTGPKQKNNKTNRNDIEIKQFGEKGSNEPKESINTVAVNMAKDNNNHLLQEKSKALRKSYTRVQDFELDITCKKCGEQYKSFFPYRQHLKSAHSETWSGGKWTCPDCDATLLSGAGLARHVLFHNSSHHETIYKSSQSLGDIKMKIPCKKCDIQFKSFFQYRQHLKAAHNLGKIHDEWSSSTKEQTIKNNWQLWCRLCAQEDFSEKIHFFRNDKTAVNIRNISLIEAIESYFNITISDEDYLPKTMCKKCFNLITALVNYSERISKAQKMFNNLLLKAEEEYCDLQSVRLKFGLMDDEILSQFPIAEIHYFETKLETTEIENNSIKKDVSEISSSPTIKGELRKANDIEMNVEVEGCREEPLYDEENECESADDEEDPFSSVGEDKDYNLEENILNGKKRKKLKRKAKHRKSKSKEQDIENNLEDIKLDITCKHCDEQFTSFQPYRQHLITQHDQYTTPKEWICPACDKILTSSIRLERHLRVHIPREEPEVLPCPECGKHFPTNTRLKAHIKYKHKPERFMCEECGACITTKANLQFHMLTHTDNAPLECEVCKKKFKYARRLKIHMETHDSQKHICNICGLQLNTRITLRGHMSVHNDIMKYKCEFCGRAFKLSKTLKFHLISHTGLKPYTCDFCDRAFTNGANCRLHKKKVHPEEWAALEAAGRTKNVARTLPNIETLKALTRAAGNLTSIVNKQGNGGKKFHNQDDIVLANTLKLSEIVNDEQEELLSDENLEISSRFTRIKEEAIGDDVKRKKVEEALSMEECREVPFYEDSNGFKSSDEREDPFSSAQEDMDYNIGEDIKNIKKLRSFSKHKRKKETDGEFDNHSENAEVGYAKTKQRRKKSQGKSKSNCQVKRRDIELNIPCKECNQMFDCFPTYRQHLNTAHGLDDNLKDWKCPLCGKILTSASRLEQHVKSHLENKREFRTKTLNIKLDITCRECSEKFDCFEKYHQHLNSAHGQLDNVKEWKCPSCEKVLTSVHRLEQHLRSHVPREPKMLPCSKCGAHFPTNGRLNAHIKNKHNTERFMCEECGLCLSTSSNLKFHMLTHTDIAPLECEVCKKRFKYARRLKIHMETHDSQKHICNICGLQLNTRITLRRHMVVHNDIMKYKCDFCGRSFRQKKTLKYHLISHAGLKPYTCDLCDRAFTNGANCRLHKQKIHPEEWAALEAAGRTKNIVQRLPNIETLKTLIKWQLWCRLCASNDFQNNINIFQDDVKLLGINKDMSLRKAIEKYFQIQVLQDDIMPRMVCSDCLSFIDCLVSFNERILKVQQMFTTLSSTSEQELGDLEQIRLKYVVFDDKGDKNYSQLSLAEVHYFEAKHEIDIEKNVINNGTPEGYNCRIDLKEEINGDVQVISEEIMDVEEEGYQCREEAFYDVIEKNCHGQGEEKDPFSNVEEDKNEQSSPGTKRKKLKKPKHKTNEELQKDVKLNVECRDCNAHFQSFRLYSKHLREVHKQEDALKEWKCPTCEKIVSTSYHLERHLRTHVPLEERKVVSCSECDKRFFTNTQLEAHIKYRHKNEKPFICEECGICLRTNANLRIHLLTHTDIAPFECEVCRKKFKDRTRLKTHMDIHSPNKHVCAMCGLQLNSRATLNRHLLVHSDEMQHKCDYCGRAFKRAKALKNHLILHTGLKPYACDFCDRTFANGSNCRSHKKKMHPEELAALEASGGGKCYTRNIPKLETLKAVTKGADNLTPVVTKQSGCFAYSKKSKPINAEHSDRLRKPKILSMQSTTVTEGRQTSMNSSNLENLNLSNIPQVGSNNTDAQVHETNATTTSREHIPNFDKIYQHLMKRTVTGSTQLSLNIKRPPSEISLIETESHETQTQTQHAQSDSATCSLGSHPFYDQMTQQFNHN</sequence>
<feature type="domain" description="C2H2-type" evidence="8">
    <location>
        <begin position="358"/>
        <end position="386"/>
    </location>
</feature>
<evidence type="ECO:0000256" key="1">
    <source>
        <dbReference type="ARBA" id="ARBA00022723"/>
    </source>
</evidence>
<feature type="domain" description="C2H2-type" evidence="8">
    <location>
        <begin position="2219"/>
        <end position="2246"/>
    </location>
</feature>
<feature type="region of interest" description="Disordered" evidence="7">
    <location>
        <begin position="2063"/>
        <end position="2082"/>
    </location>
</feature>
<keyword evidence="2" id="KW-0677">Repeat</keyword>
<keyword evidence="3 5" id="KW-0863">Zinc-finger</keyword>
<feature type="domain" description="C2H2-type" evidence="8">
    <location>
        <begin position="1019"/>
        <end position="1047"/>
    </location>
</feature>
<feature type="domain" description="C2H2-type" evidence="8">
    <location>
        <begin position="232"/>
        <end position="260"/>
    </location>
</feature>
<dbReference type="PhylomeDB" id="A0A1B0FQ76"/>
<feature type="domain" description="C2H2-type" evidence="8">
    <location>
        <begin position="314"/>
        <end position="341"/>
    </location>
</feature>
<dbReference type="InterPro" id="IPR013087">
    <property type="entry name" value="Znf_C2H2_type"/>
</dbReference>
<feature type="compositionally biased region" description="Basic and acidic residues" evidence="7">
    <location>
        <begin position="3085"/>
        <end position="3101"/>
    </location>
</feature>
<feature type="domain" description="C2H2-type" evidence="8">
    <location>
        <begin position="3334"/>
        <end position="3362"/>
    </location>
</feature>
<feature type="compositionally biased region" description="Low complexity" evidence="7">
    <location>
        <begin position="3522"/>
        <end position="3531"/>
    </location>
</feature>
<dbReference type="PANTHER" id="PTHR24379">
    <property type="entry name" value="KRAB AND ZINC FINGER DOMAIN-CONTAINING"/>
    <property type="match status" value="1"/>
</dbReference>
<feature type="region of interest" description="Disordered" evidence="7">
    <location>
        <begin position="2473"/>
        <end position="2497"/>
    </location>
</feature>